<feature type="region of interest" description="Disordered" evidence="25">
    <location>
        <begin position="450"/>
        <end position="480"/>
    </location>
</feature>
<evidence type="ECO:0000256" key="8">
    <source>
        <dbReference type="ARBA" id="ARBA00022723"/>
    </source>
</evidence>
<protein>
    <recommendedName>
        <fullName evidence="17">Tripartite motif-containing protein 2</fullName>
        <ecNumber evidence="5">2.3.2.27</ecNumber>
    </recommendedName>
    <alternativeName>
        <fullName evidence="18">E3 ubiquitin-protein ligase TRIM2</fullName>
    </alternativeName>
    <alternativeName>
        <fullName evidence="19">RING-type E3 ubiquitin transferase TRIM2</fullName>
    </alternativeName>
</protein>
<dbReference type="GO" id="GO:0008270">
    <property type="term" value="F:zinc ion binding"/>
    <property type="evidence" value="ECO:0007669"/>
    <property type="project" value="UniProtKB-KW"/>
</dbReference>
<feature type="repeat" description="NHL" evidence="23">
    <location>
        <begin position="674"/>
        <end position="719"/>
    </location>
</feature>
<reference evidence="28 29" key="1">
    <citation type="submission" date="2018-11" db="EMBL/GenBank/DDBJ databases">
        <title>Haplotype-resolved cattle genomes.</title>
        <authorList>
            <person name="Low W.Y."/>
            <person name="Tearle R."/>
            <person name="Bickhart D.M."/>
            <person name="Rosen B.D."/>
            <person name="Koren S."/>
            <person name="Rhie A."/>
            <person name="Hiendleder S."/>
            <person name="Phillippy A.M."/>
            <person name="Smith T.P.L."/>
            <person name="Williams J.L."/>
        </authorList>
    </citation>
    <scope>NUCLEOTIDE SEQUENCE [LARGE SCALE GENOMIC DNA]</scope>
</reference>
<evidence type="ECO:0000313" key="28">
    <source>
        <dbReference type="Ensembl" id="ENSBIXP00000030430.1"/>
    </source>
</evidence>
<dbReference type="InterPro" id="IPR017868">
    <property type="entry name" value="Filamin/ABP280_repeat-like"/>
</dbReference>
<feature type="coiled-coil region" evidence="24">
    <location>
        <begin position="775"/>
        <end position="861"/>
    </location>
</feature>
<evidence type="ECO:0000313" key="29">
    <source>
        <dbReference type="Proteomes" id="UP000314981"/>
    </source>
</evidence>
<dbReference type="Pfam" id="PF03962">
    <property type="entry name" value="Mnd1"/>
    <property type="match status" value="1"/>
</dbReference>
<comment type="subunit">
    <text evidence="20">Forms homooligomers. Interacts with TRIM3; this interaction reduces TRIM2 activity. Interacts with myosin V; myosin V may not be a substrate for ubiquitination. Interacts with NEFL. Interacts with phosphorylated BCL2L11. Interacts with SIRPA.</text>
</comment>
<keyword evidence="15" id="KW-0539">Nucleus</keyword>
<dbReference type="InterPro" id="IPR050952">
    <property type="entry name" value="TRIM-NHL_E3_ligases"/>
</dbReference>
<dbReference type="InterPro" id="IPR013083">
    <property type="entry name" value="Znf_RING/FYVE/PHD"/>
</dbReference>
<dbReference type="Pfam" id="PF18517">
    <property type="entry name" value="LZ3wCH"/>
    <property type="match status" value="1"/>
</dbReference>
<evidence type="ECO:0000256" key="2">
    <source>
        <dbReference type="ARBA" id="ARBA00004123"/>
    </source>
</evidence>
<dbReference type="Pfam" id="PF00630">
    <property type="entry name" value="Filamin"/>
    <property type="match status" value="1"/>
</dbReference>
<evidence type="ECO:0000256" key="4">
    <source>
        <dbReference type="ARBA" id="ARBA00008518"/>
    </source>
</evidence>
<reference evidence="28" key="3">
    <citation type="submission" date="2025-09" db="UniProtKB">
        <authorList>
            <consortium name="Ensembl"/>
        </authorList>
    </citation>
    <scope>IDENTIFICATION</scope>
</reference>
<comment type="subcellular location">
    <subcellularLocation>
        <location evidence="2">Nucleus</location>
    </subcellularLocation>
</comment>
<dbReference type="InterPro" id="IPR011042">
    <property type="entry name" value="6-blade_b-propeller_TolB-like"/>
</dbReference>
<dbReference type="FunFam" id="2.60.40.10:FF:000198">
    <property type="entry name" value="Tripartite motif-containing protein 2"/>
    <property type="match status" value="1"/>
</dbReference>
<dbReference type="InterPro" id="IPR027370">
    <property type="entry name" value="Znf-RING_euk"/>
</dbReference>
<dbReference type="SUPFAM" id="SSF81296">
    <property type="entry name" value="E set domains"/>
    <property type="match status" value="1"/>
</dbReference>
<dbReference type="CDD" id="cd16767">
    <property type="entry name" value="RING-HC_TRIM2"/>
    <property type="match status" value="1"/>
</dbReference>
<keyword evidence="9" id="KW-0677">Repeat</keyword>
<evidence type="ECO:0000256" key="13">
    <source>
        <dbReference type="ARBA" id="ARBA00022843"/>
    </source>
</evidence>
<dbReference type="FunFam" id="3.30.160.60:FF:000154">
    <property type="entry name" value="Tripartite motif-containing protein 2"/>
    <property type="match status" value="1"/>
</dbReference>
<dbReference type="Gene3D" id="2.60.40.10">
    <property type="entry name" value="Immunoglobulins"/>
    <property type="match status" value="1"/>
</dbReference>
<evidence type="ECO:0000256" key="15">
    <source>
        <dbReference type="ARBA" id="ARBA00023242"/>
    </source>
</evidence>
<dbReference type="SMART" id="SM00557">
    <property type="entry name" value="IG_FLMN"/>
    <property type="match status" value="1"/>
</dbReference>
<evidence type="ECO:0000256" key="18">
    <source>
        <dbReference type="ARBA" id="ARBA00041590"/>
    </source>
</evidence>
<evidence type="ECO:0000256" key="12">
    <source>
        <dbReference type="ARBA" id="ARBA00022833"/>
    </source>
</evidence>
<evidence type="ECO:0000256" key="9">
    <source>
        <dbReference type="ARBA" id="ARBA00022737"/>
    </source>
</evidence>
<dbReference type="PROSITE" id="PS50194">
    <property type="entry name" value="FILAMIN_REPEAT"/>
    <property type="match status" value="1"/>
</dbReference>
<dbReference type="AlphaFoldDB" id="A0A4W2E0X7"/>
<dbReference type="Pfam" id="PF13445">
    <property type="entry name" value="zf-RING_UBOX"/>
    <property type="match status" value="1"/>
</dbReference>
<comment type="catalytic activity">
    <reaction evidence="1">
        <text>S-ubiquitinyl-[E2 ubiquitin-conjugating enzyme]-L-cysteine + [acceptor protein]-L-lysine = [E2 ubiquitin-conjugating enzyme]-L-cysteine + N(6)-ubiquitinyl-[acceptor protein]-L-lysine.</text>
        <dbReference type="EC" id="2.3.2.27"/>
    </reaction>
</comment>
<feature type="repeat" description="Filamin" evidence="22">
    <location>
        <begin position="338"/>
        <end position="439"/>
    </location>
</feature>
<dbReference type="FunFam" id="2.120.10.30:FF:000007">
    <property type="entry name" value="Putative tripartite motif-containing protein 2"/>
    <property type="match status" value="1"/>
</dbReference>
<evidence type="ECO:0000256" key="3">
    <source>
        <dbReference type="ARBA" id="ARBA00004906"/>
    </source>
</evidence>
<dbReference type="SMART" id="SM00184">
    <property type="entry name" value="RING"/>
    <property type="match status" value="1"/>
</dbReference>
<evidence type="ECO:0000256" key="17">
    <source>
        <dbReference type="ARBA" id="ARBA00039484"/>
    </source>
</evidence>
<dbReference type="SUPFAM" id="SSF57850">
    <property type="entry name" value="RING/U-box"/>
    <property type="match status" value="1"/>
</dbReference>
<dbReference type="GO" id="GO:0005634">
    <property type="term" value="C:nucleus"/>
    <property type="evidence" value="ECO:0007669"/>
    <property type="project" value="UniProtKB-SubCell"/>
</dbReference>
<dbReference type="GO" id="GO:0061630">
    <property type="term" value="F:ubiquitin protein ligase activity"/>
    <property type="evidence" value="ECO:0007669"/>
    <property type="project" value="UniProtKB-EC"/>
</dbReference>
<gene>
    <name evidence="28" type="primary">TRIM2</name>
</gene>
<name>A0A4W2E0X7_BOBOX</name>
<dbReference type="InterPro" id="IPR057750">
    <property type="entry name" value="TRIM2/3_C"/>
</dbReference>
<keyword evidence="14 24" id="KW-0175">Coiled coil</keyword>
<dbReference type="GO" id="GO:0006310">
    <property type="term" value="P:DNA recombination"/>
    <property type="evidence" value="ECO:0007669"/>
    <property type="project" value="UniProtKB-KW"/>
</dbReference>
<keyword evidence="29" id="KW-1185">Reference proteome</keyword>
<keyword evidence="16" id="KW-0469">Meiosis</keyword>
<reference evidence="28" key="2">
    <citation type="submission" date="2025-08" db="UniProtKB">
        <authorList>
            <consortium name="Ensembl"/>
        </authorList>
    </citation>
    <scope>IDENTIFICATION</scope>
</reference>
<dbReference type="InterPro" id="IPR001258">
    <property type="entry name" value="NHL_repeat"/>
</dbReference>
<dbReference type="FunFam" id="3.30.40.10:FF:000032">
    <property type="entry name" value="Tripartite motif containing 2"/>
    <property type="match status" value="1"/>
</dbReference>
<dbReference type="InterPro" id="IPR040453">
    <property type="entry name" value="Mnd1_HTH"/>
</dbReference>
<feature type="repeat" description="NHL" evidence="23">
    <location>
        <begin position="491"/>
        <end position="534"/>
    </location>
</feature>
<dbReference type="PANTHER" id="PTHR24104">
    <property type="entry name" value="E3 UBIQUITIN-PROTEIN LIGASE NHLRC1-RELATED"/>
    <property type="match status" value="1"/>
</dbReference>
<dbReference type="Gene3D" id="3.30.160.60">
    <property type="entry name" value="Classic Zinc Finger"/>
    <property type="match status" value="1"/>
</dbReference>
<evidence type="ECO:0000256" key="7">
    <source>
        <dbReference type="ARBA" id="ARBA00022679"/>
    </source>
</evidence>
<dbReference type="GO" id="GO:0051321">
    <property type="term" value="P:meiotic cell cycle"/>
    <property type="evidence" value="ECO:0007669"/>
    <property type="project" value="UniProtKB-KW"/>
</dbReference>
<keyword evidence="7" id="KW-0808">Transferase</keyword>
<dbReference type="PROSITE" id="PS51125">
    <property type="entry name" value="NHL"/>
    <property type="match status" value="5"/>
</dbReference>
<evidence type="ECO:0000256" key="24">
    <source>
        <dbReference type="SAM" id="Coils"/>
    </source>
</evidence>
<evidence type="ECO:0000256" key="14">
    <source>
        <dbReference type="ARBA" id="ARBA00023054"/>
    </source>
</evidence>
<dbReference type="GO" id="GO:0043161">
    <property type="term" value="P:proteasome-mediated ubiquitin-dependent protein catabolic process"/>
    <property type="evidence" value="ECO:0007669"/>
    <property type="project" value="TreeGrafter"/>
</dbReference>
<dbReference type="InterPro" id="IPR040661">
    <property type="entry name" value="LZ3wCH"/>
</dbReference>
<comment type="similarity">
    <text evidence="4">Belongs to the TRIM/RBCC family.</text>
</comment>
<dbReference type="Proteomes" id="UP000314981">
    <property type="component" value="Chromosome 17"/>
</dbReference>
<feature type="repeat" description="NHL" evidence="23">
    <location>
        <begin position="538"/>
        <end position="581"/>
    </location>
</feature>
<evidence type="ECO:0000256" key="10">
    <source>
        <dbReference type="ARBA" id="ARBA00022771"/>
    </source>
</evidence>
<keyword evidence="8" id="KW-0479">Metal-binding</keyword>
<dbReference type="SMART" id="SM00502">
    <property type="entry name" value="BBC"/>
    <property type="match status" value="1"/>
</dbReference>
<dbReference type="InterPro" id="IPR013783">
    <property type="entry name" value="Ig-like_fold"/>
</dbReference>
<dbReference type="Gene3D" id="3.30.40.10">
    <property type="entry name" value="Zinc/RING finger domain, C3HC4 (zinc finger)"/>
    <property type="match status" value="1"/>
</dbReference>
<dbReference type="PROSITE" id="PS50089">
    <property type="entry name" value="ZF_RING_2"/>
    <property type="match status" value="1"/>
</dbReference>
<feature type="domain" description="B box-type" evidence="27">
    <location>
        <begin position="131"/>
        <end position="172"/>
    </location>
</feature>
<evidence type="ECO:0000256" key="23">
    <source>
        <dbReference type="PROSITE-ProRule" id="PRU00504"/>
    </source>
</evidence>
<proteinExistence type="inferred from homology"/>
<organism evidence="28 29">
    <name type="scientific">Bos indicus x Bos taurus</name>
    <name type="common">Hybrid cattle</name>
    <dbReference type="NCBI Taxonomy" id="30522"/>
    <lineage>
        <taxon>Eukaryota</taxon>
        <taxon>Metazoa</taxon>
        <taxon>Chordata</taxon>
        <taxon>Craniata</taxon>
        <taxon>Vertebrata</taxon>
        <taxon>Euteleostomi</taxon>
        <taxon>Mammalia</taxon>
        <taxon>Eutheria</taxon>
        <taxon>Laurasiatheria</taxon>
        <taxon>Artiodactyla</taxon>
        <taxon>Ruminantia</taxon>
        <taxon>Pecora</taxon>
        <taxon>Bovidae</taxon>
        <taxon>Bovinae</taxon>
        <taxon>Bos</taxon>
    </lineage>
</organism>
<evidence type="ECO:0000256" key="21">
    <source>
        <dbReference type="PROSITE-ProRule" id="PRU00024"/>
    </source>
</evidence>
<dbReference type="GO" id="GO:0000209">
    <property type="term" value="P:protein polyubiquitination"/>
    <property type="evidence" value="ECO:0007669"/>
    <property type="project" value="TreeGrafter"/>
</dbReference>
<keyword evidence="6" id="KW-0597">Phosphoprotein</keyword>
<dbReference type="SUPFAM" id="SSF101898">
    <property type="entry name" value="NHL repeat"/>
    <property type="match status" value="1"/>
</dbReference>
<dbReference type="InterPro" id="IPR014756">
    <property type="entry name" value="Ig_E-set"/>
</dbReference>
<dbReference type="SMART" id="SM00336">
    <property type="entry name" value="BBOX"/>
    <property type="match status" value="1"/>
</dbReference>
<keyword evidence="13" id="KW-0832">Ubl conjugation</keyword>
<evidence type="ECO:0000259" key="27">
    <source>
        <dbReference type="PROSITE" id="PS50119"/>
    </source>
</evidence>
<keyword evidence="10 21" id="KW-0863">Zinc-finger</keyword>
<dbReference type="CDD" id="cd19824">
    <property type="entry name" value="Bbox2_TRIM2_C-VII"/>
    <property type="match status" value="1"/>
</dbReference>
<keyword evidence="12" id="KW-0862">Zinc</keyword>
<evidence type="ECO:0000256" key="25">
    <source>
        <dbReference type="SAM" id="MobiDB-lite"/>
    </source>
</evidence>
<dbReference type="Gene3D" id="2.120.10.30">
    <property type="entry name" value="TolB, C-terminal domain"/>
    <property type="match status" value="2"/>
</dbReference>
<evidence type="ECO:0000256" key="5">
    <source>
        <dbReference type="ARBA" id="ARBA00012483"/>
    </source>
</evidence>
<feature type="domain" description="RING-type" evidence="26">
    <location>
        <begin position="41"/>
        <end position="82"/>
    </location>
</feature>
<dbReference type="EC" id="2.3.2.27" evidence="5"/>
<dbReference type="STRING" id="30522.A0A4W2E0X7"/>
<comment type="pathway">
    <text evidence="3">Protein modification; protein ubiquitination.</text>
</comment>
<dbReference type="Pfam" id="PF01436">
    <property type="entry name" value="NHL"/>
    <property type="match status" value="4"/>
</dbReference>
<dbReference type="Ensembl" id="ENSBIXT00000004060.1">
    <property type="protein sequence ID" value="ENSBIXP00000030430.1"/>
    <property type="gene ID" value="ENSBIXG00000012407.1"/>
</dbReference>
<dbReference type="PROSITE" id="PS00518">
    <property type="entry name" value="ZF_RING_1"/>
    <property type="match status" value="1"/>
</dbReference>
<dbReference type="SUPFAM" id="SSF57845">
    <property type="entry name" value="B-box zinc-binding domain"/>
    <property type="match status" value="1"/>
</dbReference>
<dbReference type="Pfam" id="PF00643">
    <property type="entry name" value="zf-B_box"/>
    <property type="match status" value="1"/>
</dbReference>
<evidence type="ECO:0000256" key="20">
    <source>
        <dbReference type="ARBA" id="ARBA00046514"/>
    </source>
</evidence>
<dbReference type="InterPro" id="IPR000315">
    <property type="entry name" value="Znf_B-box"/>
</dbReference>
<dbReference type="PROSITE" id="PS50119">
    <property type="entry name" value="ZF_BBOX"/>
    <property type="match status" value="1"/>
</dbReference>
<evidence type="ECO:0000256" key="6">
    <source>
        <dbReference type="ARBA" id="ARBA00022553"/>
    </source>
</evidence>
<evidence type="ECO:0000256" key="1">
    <source>
        <dbReference type="ARBA" id="ARBA00000900"/>
    </source>
</evidence>
<evidence type="ECO:0000256" key="16">
    <source>
        <dbReference type="ARBA" id="ARBA00023254"/>
    </source>
</evidence>
<sequence>MQQRAGSKTAGPPCQWSRMASEATNIPSPVVRQIDKQFLICSICLERYKNPKVLPCLHTFCERCLQNYIPAHSLTLSCPVCRQTSILPEKGVAALQNNFFITNLMDVLQRSPGSSAEESSILETVTAVAAGKPLSCPNHDGNVMDFYCQSCETAMCRECTEGEHAEHPTVPLKDVVEQHKASLQVQLDAANRRLPEIDSALQFISEIIHQLTNQKASIVDDIHSTFDELQKTLNVRKSVLLMELEVNYGLKHKVLQSQLDTLLEGQESIKSCSNFTAQALNHGTETEVLLVKKQMSEKLNELADQDFPLHPRENDQLDFIVETEGLKKSIHNLGTILTTNAVASETVATGEGLRQTIIGQPMSVTITTKDKDGELCKTGNAYLTAELSTPDGSVADGEILDNKNGTYEFLYTVQKEGDFTLSLRLYDQHIRGSPFKLKVIRSADVSPTTEGVKRRVKSPGSGHVKQKAVKRPASMYSTGKRKENPIEDDLIFRVGTKGRNKGEFTNLQGVAASTNGKILIADSNNQCVQIFSNDGQFKSRFGIRGRSPGQLQRPTGVAVHPSGDIIIADYDNKWVSIFSSDGKFKTKIGSGKLMGPKGVSVDRNGHIIVVDNKACCVFIFQPNGKIVTRFGSRGNGDRQFAGPHFAAVNSNNEIIVTDFHNHSVKVFNQEGEFMLKFGSNGEGNGQFNAPTGVAVDSNGNIIVADWGNSRIQKDVFQLKDMEKIAPKEKGITAMSVKEVLQSLVDDGMVDCERIGTSNYYWAFPSKALHARKRKLEVLDSQLSEGNQKYANLQKSIEKAKVGRHETEERTMLAKELSSLRDQREQLKAEVEKYRECDPQVVEEIRQANQVAKEAANRWTDNIFAIKSWAKRKFGFEENKIDKNFGIPEDFDYID</sequence>
<evidence type="ECO:0000259" key="26">
    <source>
        <dbReference type="PROSITE" id="PS50089"/>
    </source>
</evidence>
<dbReference type="InterPro" id="IPR001841">
    <property type="entry name" value="Znf_RING"/>
</dbReference>
<evidence type="ECO:0000256" key="22">
    <source>
        <dbReference type="PROSITE-ProRule" id="PRU00087"/>
    </source>
</evidence>
<dbReference type="InterPro" id="IPR003649">
    <property type="entry name" value="Bbox_C"/>
</dbReference>
<keyword evidence="11" id="KW-0833">Ubl conjugation pathway</keyword>
<dbReference type="InterPro" id="IPR001298">
    <property type="entry name" value="Filamin/ABP280_rpt"/>
</dbReference>
<evidence type="ECO:0000256" key="11">
    <source>
        <dbReference type="ARBA" id="ARBA00022786"/>
    </source>
</evidence>
<dbReference type="InterPro" id="IPR017907">
    <property type="entry name" value="Znf_RING_CS"/>
</dbReference>
<evidence type="ECO:0000256" key="19">
    <source>
        <dbReference type="ARBA" id="ARBA00043214"/>
    </source>
</evidence>
<feature type="repeat" description="NHL" evidence="23">
    <location>
        <begin position="582"/>
        <end position="623"/>
    </location>
</feature>
<dbReference type="PANTHER" id="PTHR24104:SF58">
    <property type="entry name" value="TRIPARTITE MOTIF-CONTAINING PROTEIN 2"/>
    <property type="match status" value="1"/>
</dbReference>
<dbReference type="CDD" id="cd14960">
    <property type="entry name" value="NHL_TRIM2_like"/>
    <property type="match status" value="1"/>
</dbReference>
<accession>A0A4W2E0X7</accession>
<feature type="repeat" description="NHL" evidence="23">
    <location>
        <begin position="627"/>
        <end position="670"/>
    </location>
</feature>